<feature type="signal peptide" evidence="1">
    <location>
        <begin position="1"/>
        <end position="21"/>
    </location>
</feature>
<organism evidence="2 3">
    <name type="scientific">Trichobilharzia regenti</name>
    <name type="common">Nasal bird schistosome</name>
    <dbReference type="NCBI Taxonomy" id="157069"/>
    <lineage>
        <taxon>Eukaryota</taxon>
        <taxon>Metazoa</taxon>
        <taxon>Spiralia</taxon>
        <taxon>Lophotrochozoa</taxon>
        <taxon>Platyhelminthes</taxon>
        <taxon>Trematoda</taxon>
        <taxon>Digenea</taxon>
        <taxon>Strigeidida</taxon>
        <taxon>Schistosomatoidea</taxon>
        <taxon>Schistosomatidae</taxon>
        <taxon>Trichobilharzia</taxon>
    </lineage>
</organism>
<keyword evidence="2" id="KW-1185">Reference proteome</keyword>
<keyword evidence="1" id="KW-0732">Signal</keyword>
<evidence type="ECO:0008006" key="4">
    <source>
        <dbReference type="Google" id="ProtNLM"/>
    </source>
</evidence>
<dbReference type="Proteomes" id="UP000050795">
    <property type="component" value="Unassembled WGS sequence"/>
</dbReference>
<dbReference type="WBParaSite" id="TREG1_126800.1">
    <property type="protein sequence ID" value="TREG1_126800.1"/>
    <property type="gene ID" value="TREG1_126800"/>
</dbReference>
<name>A0AA85J338_TRIRE</name>
<accession>A0AA85J338</accession>
<reference evidence="3" key="2">
    <citation type="submission" date="2023-11" db="UniProtKB">
        <authorList>
            <consortium name="WormBaseParasite"/>
        </authorList>
    </citation>
    <scope>IDENTIFICATION</scope>
</reference>
<protein>
    <recommendedName>
        <fullName evidence="4">IGFBP N-terminal domain-containing protein</fullName>
    </recommendedName>
</protein>
<feature type="chain" id="PRO_5041732302" description="IGFBP N-terminal domain-containing protein" evidence="1">
    <location>
        <begin position="22"/>
        <end position="69"/>
    </location>
</feature>
<evidence type="ECO:0000313" key="3">
    <source>
        <dbReference type="WBParaSite" id="TREG1_126800.1"/>
    </source>
</evidence>
<evidence type="ECO:0000313" key="2">
    <source>
        <dbReference type="Proteomes" id="UP000050795"/>
    </source>
</evidence>
<proteinExistence type="predicted"/>
<reference evidence="2" key="1">
    <citation type="submission" date="2022-06" db="EMBL/GenBank/DDBJ databases">
        <authorList>
            <person name="Berger JAMES D."/>
            <person name="Berger JAMES D."/>
        </authorList>
    </citation>
    <scope>NUCLEOTIDE SEQUENCE [LARGE SCALE GENOMIC DNA]</scope>
</reference>
<dbReference type="AlphaFoldDB" id="A0AA85J338"/>
<sequence length="69" mass="6891">MFALVLVVLVVSFECEMGAIAGPVPEPAAANSGCPGCPGGCPNCPRCCGCRGCRGGKCPGGCCRGCRRQ</sequence>
<evidence type="ECO:0000256" key="1">
    <source>
        <dbReference type="SAM" id="SignalP"/>
    </source>
</evidence>